<evidence type="ECO:0000313" key="5">
    <source>
        <dbReference type="Proteomes" id="UP001155182"/>
    </source>
</evidence>
<dbReference type="InterPro" id="IPR051012">
    <property type="entry name" value="CellSynth/LPSAsmb/PSIAsmb"/>
</dbReference>
<evidence type="ECO:0000256" key="2">
    <source>
        <dbReference type="ARBA" id="ARBA00022803"/>
    </source>
</evidence>
<accession>A0A9X2F2G5</accession>
<evidence type="ECO:0000313" key="4">
    <source>
        <dbReference type="EMBL" id="MCO4293382.1"/>
    </source>
</evidence>
<dbReference type="RefSeq" id="WP_252587993.1">
    <property type="nucleotide sequence ID" value="NZ_JAMWYS010000035.1"/>
</dbReference>
<keyword evidence="2 3" id="KW-0802">TPR repeat</keyword>
<keyword evidence="5" id="KW-1185">Reference proteome</keyword>
<sequence length="275" mass="30484">MSRKQILIIGSSVILVGALYSLDIKGLVNPNEGKKPENAQASSEISIQSISISAKKQLEAGSVKQIEDLEARLAKDPQNTELKKSLAKQWETTDRGLSYISGLYYYDVAKARPDVNNWLLAGEKLQTGIASISDSLVVRFVADKAIDAYQQVLNLDPENLDAKTGLGICYVENTQAPMQGITLLRGVVEKDPENIKANYSLGLFSMRSGQYDKAEKRFITVLKKAPSGEAYFYLGETYRNMGEKAKAIEAYQKAKEFIVDPQFTSQVDMIIKELK</sequence>
<dbReference type="PANTHER" id="PTHR45586:SF1">
    <property type="entry name" value="LIPOPOLYSACCHARIDE ASSEMBLY PROTEIN B"/>
    <property type="match status" value="1"/>
</dbReference>
<dbReference type="AlphaFoldDB" id="A0A9X2F2G5"/>
<feature type="repeat" description="TPR" evidence="3">
    <location>
        <begin position="228"/>
        <end position="261"/>
    </location>
</feature>
<comment type="caution">
    <text evidence="4">The sequence shown here is derived from an EMBL/GenBank/DDBJ whole genome shotgun (WGS) entry which is preliminary data.</text>
</comment>
<evidence type="ECO:0000256" key="1">
    <source>
        <dbReference type="ARBA" id="ARBA00022737"/>
    </source>
</evidence>
<organism evidence="4 5">
    <name type="scientific">Solitalea agri</name>
    <dbReference type="NCBI Taxonomy" id="2953739"/>
    <lineage>
        <taxon>Bacteria</taxon>
        <taxon>Pseudomonadati</taxon>
        <taxon>Bacteroidota</taxon>
        <taxon>Sphingobacteriia</taxon>
        <taxon>Sphingobacteriales</taxon>
        <taxon>Sphingobacteriaceae</taxon>
        <taxon>Solitalea</taxon>
    </lineage>
</organism>
<name>A0A9X2F2G5_9SPHI</name>
<dbReference type="InterPro" id="IPR011990">
    <property type="entry name" value="TPR-like_helical_dom_sf"/>
</dbReference>
<reference evidence="4" key="1">
    <citation type="submission" date="2022-06" db="EMBL/GenBank/DDBJ databases">
        <title>Solitalea sp. MAHUQ-68 isolated from rhizospheric soil.</title>
        <authorList>
            <person name="Huq M.A."/>
        </authorList>
    </citation>
    <scope>NUCLEOTIDE SEQUENCE</scope>
    <source>
        <strain evidence="4">MAHUQ-68</strain>
    </source>
</reference>
<dbReference type="InterPro" id="IPR019734">
    <property type="entry name" value="TPR_rpt"/>
</dbReference>
<protein>
    <submittedName>
        <fullName evidence="4">Tetratricopeptide repeat protein</fullName>
    </submittedName>
</protein>
<dbReference type="SUPFAM" id="SSF48452">
    <property type="entry name" value="TPR-like"/>
    <property type="match status" value="1"/>
</dbReference>
<dbReference type="PROSITE" id="PS50005">
    <property type="entry name" value="TPR"/>
    <property type="match status" value="1"/>
</dbReference>
<proteinExistence type="predicted"/>
<dbReference type="SMART" id="SM00028">
    <property type="entry name" value="TPR"/>
    <property type="match status" value="2"/>
</dbReference>
<dbReference type="Gene3D" id="1.25.40.10">
    <property type="entry name" value="Tetratricopeptide repeat domain"/>
    <property type="match status" value="1"/>
</dbReference>
<dbReference type="PANTHER" id="PTHR45586">
    <property type="entry name" value="TPR REPEAT-CONTAINING PROTEIN PA4667"/>
    <property type="match status" value="1"/>
</dbReference>
<keyword evidence="1" id="KW-0677">Repeat</keyword>
<gene>
    <name evidence="4" type="ORF">NF867_10945</name>
</gene>
<dbReference type="Pfam" id="PF13432">
    <property type="entry name" value="TPR_16"/>
    <property type="match status" value="1"/>
</dbReference>
<dbReference type="Proteomes" id="UP001155182">
    <property type="component" value="Unassembled WGS sequence"/>
</dbReference>
<dbReference type="EMBL" id="JAMWYS010000035">
    <property type="protein sequence ID" value="MCO4293382.1"/>
    <property type="molecule type" value="Genomic_DNA"/>
</dbReference>
<evidence type="ECO:0000256" key="3">
    <source>
        <dbReference type="PROSITE-ProRule" id="PRU00339"/>
    </source>
</evidence>